<evidence type="ECO:0000313" key="4">
    <source>
        <dbReference type="Proteomes" id="UP000650424"/>
    </source>
</evidence>
<feature type="domain" description="ABC-type transport auxiliary lipoprotein component" evidence="2">
    <location>
        <begin position="37"/>
        <end position="198"/>
    </location>
</feature>
<protein>
    <submittedName>
        <fullName evidence="3">Membrane integrity-associated transporter subunit PqiC</fullName>
    </submittedName>
</protein>
<evidence type="ECO:0000259" key="2">
    <source>
        <dbReference type="Pfam" id="PF03886"/>
    </source>
</evidence>
<evidence type="ECO:0000313" key="3">
    <source>
        <dbReference type="EMBL" id="MBC3920867.1"/>
    </source>
</evidence>
<evidence type="ECO:0000256" key="1">
    <source>
        <dbReference type="SAM" id="SignalP"/>
    </source>
</evidence>
<accession>A0ABR6ZYA4</accession>
<dbReference type="EMBL" id="JACOGF010000020">
    <property type="protein sequence ID" value="MBC3920867.1"/>
    <property type="molecule type" value="Genomic_DNA"/>
</dbReference>
<dbReference type="SUPFAM" id="SSF159594">
    <property type="entry name" value="XCC0632-like"/>
    <property type="match status" value="1"/>
</dbReference>
<dbReference type="PROSITE" id="PS51257">
    <property type="entry name" value="PROKAR_LIPOPROTEIN"/>
    <property type="match status" value="1"/>
</dbReference>
<sequence>MKPVHSAKPAKLLPLLAVLIAGCSALQPANVPVAAVYRLDTVASIPAPDKAIGNPPASILIGNIRAAAGFDSTRMLFMRQPHQVEEFQQSQWQKPPAAMLMPLVTSALESSGLFKVVLQAPSALQTTYRLDLEIRNLQQDFTSTPSRVHFVLRAHLSDNQNQQITAWREFDVNIATPTEDAYGGVLASNQAVTQALQQLTAFCAEQLGTTKGQR</sequence>
<gene>
    <name evidence="3" type="ORF">H8L32_25610</name>
</gene>
<feature type="signal peptide" evidence="1">
    <location>
        <begin position="1"/>
        <end position="29"/>
    </location>
</feature>
<dbReference type="InterPro" id="IPR005586">
    <property type="entry name" value="ABC_trans_aux"/>
</dbReference>
<keyword evidence="1" id="KW-0732">Signal</keyword>
<keyword evidence="4" id="KW-1185">Reference proteome</keyword>
<dbReference type="Pfam" id="PF03886">
    <property type="entry name" value="ABC_trans_aux"/>
    <property type="match status" value="1"/>
</dbReference>
<reference evidence="3 4" key="1">
    <citation type="submission" date="2020-08" db="EMBL/GenBank/DDBJ databases">
        <title>Novel species isolated from subtropical streams in China.</title>
        <authorList>
            <person name="Lu H."/>
        </authorList>
    </citation>
    <scope>NUCLEOTIDE SEQUENCE [LARGE SCALE GENOMIC DNA]</scope>
    <source>
        <strain evidence="3 4">CY18W</strain>
    </source>
</reference>
<organism evidence="3 4">
    <name type="scientific">Undibacterium hunanense</name>
    <dbReference type="NCBI Taxonomy" id="2762292"/>
    <lineage>
        <taxon>Bacteria</taxon>
        <taxon>Pseudomonadati</taxon>
        <taxon>Pseudomonadota</taxon>
        <taxon>Betaproteobacteria</taxon>
        <taxon>Burkholderiales</taxon>
        <taxon>Oxalobacteraceae</taxon>
        <taxon>Undibacterium</taxon>
    </lineage>
</organism>
<comment type="caution">
    <text evidence="3">The sequence shown here is derived from an EMBL/GenBank/DDBJ whole genome shotgun (WGS) entry which is preliminary data.</text>
</comment>
<proteinExistence type="predicted"/>
<dbReference type="Proteomes" id="UP000650424">
    <property type="component" value="Unassembled WGS sequence"/>
</dbReference>
<dbReference type="Gene3D" id="3.40.50.10610">
    <property type="entry name" value="ABC-type transport auxiliary lipoprotein component"/>
    <property type="match status" value="1"/>
</dbReference>
<name>A0ABR6ZYA4_9BURK</name>
<dbReference type="RefSeq" id="WP_186950701.1">
    <property type="nucleotide sequence ID" value="NZ_JACOGF010000020.1"/>
</dbReference>
<feature type="chain" id="PRO_5045950469" evidence="1">
    <location>
        <begin position="30"/>
        <end position="214"/>
    </location>
</feature>